<feature type="transmembrane region" description="Helical" evidence="8">
    <location>
        <begin position="80"/>
        <end position="103"/>
    </location>
</feature>
<keyword evidence="10" id="KW-1185">Reference proteome</keyword>
<dbReference type="GO" id="GO:0005886">
    <property type="term" value="C:plasma membrane"/>
    <property type="evidence" value="ECO:0007669"/>
    <property type="project" value="UniProtKB-SubCell"/>
</dbReference>
<feature type="transmembrane region" description="Helical" evidence="8">
    <location>
        <begin position="273"/>
        <end position="292"/>
    </location>
</feature>
<keyword evidence="4 8" id="KW-0812">Transmembrane</keyword>
<comment type="caution">
    <text evidence="9">The sequence shown here is derived from an EMBL/GenBank/DDBJ whole genome shotgun (WGS) entry which is preliminary data.</text>
</comment>
<dbReference type="InterPro" id="IPR003689">
    <property type="entry name" value="ZIP"/>
</dbReference>
<feature type="transmembrane region" description="Helical" evidence="8">
    <location>
        <begin position="109"/>
        <end position="131"/>
    </location>
</feature>
<keyword evidence="7 8" id="KW-0472">Membrane</keyword>
<comment type="subcellular location">
    <subcellularLocation>
        <location evidence="1">Cell membrane</location>
        <topology evidence="1">Multi-pass membrane protein</topology>
    </subcellularLocation>
</comment>
<keyword evidence="5" id="KW-0862">Zinc</keyword>
<keyword evidence="3" id="KW-1003">Cell membrane</keyword>
<evidence type="ECO:0000313" key="10">
    <source>
        <dbReference type="Proteomes" id="UP000586067"/>
    </source>
</evidence>
<evidence type="ECO:0000313" key="9">
    <source>
        <dbReference type="EMBL" id="NLQ16238.1"/>
    </source>
</evidence>
<protein>
    <submittedName>
        <fullName evidence="9">ZIP family metal transporter</fullName>
    </submittedName>
</protein>
<evidence type="ECO:0000256" key="7">
    <source>
        <dbReference type="ARBA" id="ARBA00023136"/>
    </source>
</evidence>
<dbReference type="Proteomes" id="UP000586067">
    <property type="component" value="Unassembled WGS sequence"/>
</dbReference>
<evidence type="ECO:0000256" key="5">
    <source>
        <dbReference type="ARBA" id="ARBA00022833"/>
    </source>
</evidence>
<evidence type="ECO:0000256" key="4">
    <source>
        <dbReference type="ARBA" id="ARBA00022692"/>
    </source>
</evidence>
<feature type="transmembrane region" description="Helical" evidence="8">
    <location>
        <begin position="244"/>
        <end position="261"/>
    </location>
</feature>
<feature type="transmembrane region" description="Helical" evidence="8">
    <location>
        <begin position="12"/>
        <end position="31"/>
    </location>
</feature>
<gene>
    <name evidence="9" type="ORF">HGG82_01205</name>
</gene>
<dbReference type="RefSeq" id="WP_168822213.1">
    <property type="nucleotide sequence ID" value="NZ_CP073013.1"/>
</dbReference>
<dbReference type="AlphaFoldDB" id="A0A847QUQ5"/>
<evidence type="ECO:0000256" key="6">
    <source>
        <dbReference type="ARBA" id="ARBA00022989"/>
    </source>
</evidence>
<evidence type="ECO:0000256" key="1">
    <source>
        <dbReference type="ARBA" id="ARBA00004651"/>
    </source>
</evidence>
<sequence>MKLFLLPWLPRFGVRKLIGSTILLLGAYTALEQFVLLLQQHSHVRYAFYAGAIAAAATAAGALPALFLHHLSQKLHDVMLGFGAGVMLAACMFSLIIPALALLTDSGATAWYGSGSVGLAILLGGAFMLLLERLVPHEHFIKDEDRLHGQTLRRSWLFVFAIALHNIPEGLAIGASFASGDILAATALATGISIQDIPEGLVVAMALLAVGYGRILAVTIAVLSGLTEPVMAVIGAALLGESSLLLPWGLALAAGAMLFVISHEMIPESHRQGHELAATKGLMLGFVLMMLLDTALG</sequence>
<evidence type="ECO:0000256" key="2">
    <source>
        <dbReference type="ARBA" id="ARBA00006939"/>
    </source>
</evidence>
<proteinExistence type="inferred from homology"/>
<dbReference type="EMBL" id="JABAEK010000001">
    <property type="protein sequence ID" value="NLQ16238.1"/>
    <property type="molecule type" value="Genomic_DNA"/>
</dbReference>
<name>A0A847QUQ5_9GAMM</name>
<evidence type="ECO:0000256" key="8">
    <source>
        <dbReference type="SAM" id="Phobius"/>
    </source>
</evidence>
<dbReference type="PANTHER" id="PTHR11040">
    <property type="entry name" value="ZINC/IRON TRANSPORTER"/>
    <property type="match status" value="1"/>
</dbReference>
<reference evidence="9 10" key="1">
    <citation type="submission" date="2020-04" db="EMBL/GenBank/DDBJ databases">
        <title>Marinomonas sp. M1K-6 isolated from the deep seawater of the Mariana Trench.</title>
        <authorList>
            <person name="Li Y."/>
        </authorList>
    </citation>
    <scope>NUCLEOTIDE SEQUENCE [LARGE SCALE GENOMIC DNA]</scope>
    <source>
        <strain evidence="9 10">M1K-6</strain>
    </source>
</reference>
<accession>A0A847QUQ5</accession>
<comment type="similarity">
    <text evidence="2">Belongs to the ZIP transporter (TC 2.A.5) family.</text>
</comment>
<keyword evidence="6 8" id="KW-1133">Transmembrane helix</keyword>
<organism evidence="9 10">
    <name type="scientific">Marinomonas profundi</name>
    <dbReference type="NCBI Taxonomy" id="2726122"/>
    <lineage>
        <taxon>Bacteria</taxon>
        <taxon>Pseudomonadati</taxon>
        <taxon>Pseudomonadota</taxon>
        <taxon>Gammaproteobacteria</taxon>
        <taxon>Oceanospirillales</taxon>
        <taxon>Oceanospirillaceae</taxon>
        <taxon>Marinomonas</taxon>
    </lineage>
</organism>
<feature type="transmembrane region" description="Helical" evidence="8">
    <location>
        <begin position="151"/>
        <end position="167"/>
    </location>
</feature>
<feature type="transmembrane region" description="Helical" evidence="8">
    <location>
        <begin position="46"/>
        <end position="68"/>
    </location>
</feature>
<evidence type="ECO:0000256" key="3">
    <source>
        <dbReference type="ARBA" id="ARBA00022475"/>
    </source>
</evidence>
<dbReference type="PANTHER" id="PTHR11040:SF211">
    <property type="entry name" value="ZINC TRANSPORTER ZIP11"/>
    <property type="match status" value="1"/>
</dbReference>
<dbReference type="Pfam" id="PF02535">
    <property type="entry name" value="Zip"/>
    <property type="match status" value="1"/>
</dbReference>
<dbReference type="GO" id="GO:0005385">
    <property type="term" value="F:zinc ion transmembrane transporter activity"/>
    <property type="evidence" value="ECO:0007669"/>
    <property type="project" value="TreeGrafter"/>
</dbReference>